<organism evidence="3 4">
    <name type="scientific">Chitinophaga terrae</name>
    <name type="common">ex Kim and Jung 2007</name>
    <dbReference type="NCBI Taxonomy" id="408074"/>
    <lineage>
        <taxon>Bacteria</taxon>
        <taxon>Pseudomonadati</taxon>
        <taxon>Bacteroidota</taxon>
        <taxon>Chitinophagia</taxon>
        <taxon>Chitinophagales</taxon>
        <taxon>Chitinophagaceae</taxon>
        <taxon>Chitinophaga</taxon>
    </lineage>
</organism>
<keyword evidence="1" id="KW-0175">Coiled coil</keyword>
<proteinExistence type="predicted"/>
<keyword evidence="4" id="KW-1185">Reference proteome</keyword>
<evidence type="ECO:0000313" key="4">
    <source>
        <dbReference type="Proteomes" id="UP000199656"/>
    </source>
</evidence>
<dbReference type="AlphaFoldDB" id="A0A1H4GA14"/>
<accession>A0A1H4GA14</accession>
<evidence type="ECO:0000256" key="2">
    <source>
        <dbReference type="SAM" id="SignalP"/>
    </source>
</evidence>
<evidence type="ECO:0000256" key="1">
    <source>
        <dbReference type="SAM" id="Coils"/>
    </source>
</evidence>
<name>A0A1H4GA14_9BACT</name>
<dbReference type="RefSeq" id="WP_089765413.1">
    <property type="nucleotide sequence ID" value="NZ_BKAT01000057.1"/>
</dbReference>
<sequence length="342" mass="36943">MKRIIPLLFAAFGLPSALVAQTVRYDSVGIGISYPSNRLHIAETSPAATGDITTYAVRIQQSSSAFGMGGDANYSAIQSFNSRPLLINPVGNNIILGRTSLTNVGIGNDKPLFPLHVMSATGGQGVWIHGTSALATDGGAFLRITNSGTPTAGNQRIGGIIFGTSPNSADNLVFQTAAFMEVRAGGPWINNSSQPVIFRLVTQKNGSAAPEERLRVTEDGTMVFPGNTGVGTYDTKGYKFAVNGDAIFTKIKVKSNSAWPDYVFSDNYKLTDLTDLGLFIQKEKHLPEIPSAEEVEREGIDLGEMNKKLLQKVEELTLYLIKMNEQNKALKKEVDVLKEKIK</sequence>
<reference evidence="4" key="1">
    <citation type="submission" date="2016-10" db="EMBL/GenBank/DDBJ databases">
        <authorList>
            <person name="Varghese N."/>
            <person name="Submissions S."/>
        </authorList>
    </citation>
    <scope>NUCLEOTIDE SEQUENCE [LARGE SCALE GENOMIC DNA]</scope>
    <source>
        <strain evidence="4">DSM 23920</strain>
    </source>
</reference>
<dbReference type="STRING" id="408074.SAMN05660909_05098"/>
<feature type="signal peptide" evidence="2">
    <location>
        <begin position="1"/>
        <end position="20"/>
    </location>
</feature>
<protein>
    <recommendedName>
        <fullName evidence="5">BZIP transcription factor</fullName>
    </recommendedName>
</protein>
<feature type="coiled-coil region" evidence="1">
    <location>
        <begin position="313"/>
        <end position="340"/>
    </location>
</feature>
<evidence type="ECO:0000313" key="3">
    <source>
        <dbReference type="EMBL" id="SEB06394.1"/>
    </source>
</evidence>
<keyword evidence="2" id="KW-0732">Signal</keyword>
<dbReference type="OrthoDB" id="9808753at2"/>
<dbReference type="EMBL" id="FNRL01000035">
    <property type="protein sequence ID" value="SEB06394.1"/>
    <property type="molecule type" value="Genomic_DNA"/>
</dbReference>
<gene>
    <name evidence="3" type="ORF">SAMN05660909_05098</name>
</gene>
<feature type="chain" id="PRO_5011513362" description="BZIP transcription factor" evidence="2">
    <location>
        <begin position="21"/>
        <end position="342"/>
    </location>
</feature>
<dbReference type="Proteomes" id="UP000199656">
    <property type="component" value="Unassembled WGS sequence"/>
</dbReference>
<evidence type="ECO:0008006" key="5">
    <source>
        <dbReference type="Google" id="ProtNLM"/>
    </source>
</evidence>